<reference evidence="2 3" key="1">
    <citation type="submission" date="2024-09" db="EMBL/GenBank/DDBJ databases">
        <authorList>
            <person name="Sun Q."/>
            <person name="Mori K."/>
        </authorList>
    </citation>
    <scope>NUCLEOTIDE SEQUENCE [LARGE SCALE GENOMIC DNA]</scope>
    <source>
        <strain evidence="2 3">CCM 7650</strain>
    </source>
</reference>
<evidence type="ECO:0000256" key="1">
    <source>
        <dbReference type="SAM" id="SignalP"/>
    </source>
</evidence>
<dbReference type="Proteomes" id="UP001589797">
    <property type="component" value="Unassembled WGS sequence"/>
</dbReference>
<dbReference type="RefSeq" id="WP_382386454.1">
    <property type="nucleotide sequence ID" value="NZ_JBHLWI010000009.1"/>
</dbReference>
<organism evidence="2 3">
    <name type="scientific">Fontibacter flavus</name>
    <dbReference type="NCBI Taxonomy" id="654838"/>
    <lineage>
        <taxon>Bacteria</taxon>
        <taxon>Pseudomonadati</taxon>
        <taxon>Bacteroidota</taxon>
        <taxon>Cytophagia</taxon>
        <taxon>Cytophagales</taxon>
        <taxon>Cyclobacteriaceae</taxon>
        <taxon>Fontibacter</taxon>
    </lineage>
</organism>
<accession>A0ABV6FQ63</accession>
<feature type="chain" id="PRO_5045061388" description="CarboxypepD_reg-like domain-containing protein" evidence="1">
    <location>
        <begin position="20"/>
        <end position="268"/>
    </location>
</feature>
<comment type="caution">
    <text evidence="2">The sequence shown here is derived from an EMBL/GenBank/DDBJ whole genome shotgun (WGS) entry which is preliminary data.</text>
</comment>
<keyword evidence="3" id="KW-1185">Reference proteome</keyword>
<sequence>MKRFLLLSLFLFAFSPIQTYGQAITGNIIDGLDRNFLDKVWVINLQNRDSSLTNERGYFRVKGIKGDSLLISRSYYIPRKIVIGEERHILTEIYLDARTLPRFDLYGERITIPFNPGNLSNMRSLSDRPAGPGKVYAGTSEQNGMMPGFTIDSPISYFMRSERQKRQYARKLAFLSRQQDYLNLIQSDSVMQALKQEYNLSDRDLDDLIIEFNIRNIDHQFVDMNWEQVEKMLNDFLEQRTRFRKEDSYQEIPGASTDFRKRKSNSPL</sequence>
<evidence type="ECO:0000313" key="2">
    <source>
        <dbReference type="EMBL" id="MFC0262011.1"/>
    </source>
</evidence>
<protein>
    <recommendedName>
        <fullName evidence="4">CarboxypepD_reg-like domain-containing protein</fullName>
    </recommendedName>
</protein>
<dbReference type="EMBL" id="JBHLWI010000009">
    <property type="protein sequence ID" value="MFC0262011.1"/>
    <property type="molecule type" value="Genomic_DNA"/>
</dbReference>
<evidence type="ECO:0000313" key="3">
    <source>
        <dbReference type="Proteomes" id="UP001589797"/>
    </source>
</evidence>
<name>A0ABV6FQ63_9BACT</name>
<evidence type="ECO:0008006" key="4">
    <source>
        <dbReference type="Google" id="ProtNLM"/>
    </source>
</evidence>
<proteinExistence type="predicted"/>
<feature type="signal peptide" evidence="1">
    <location>
        <begin position="1"/>
        <end position="19"/>
    </location>
</feature>
<keyword evidence="1" id="KW-0732">Signal</keyword>
<gene>
    <name evidence="2" type="ORF">ACFFIP_04895</name>
</gene>